<comment type="catalytic activity">
    <reaction evidence="11">
        <text>nitric oxide + Fe(III)-[cytochrome c] + H2O = Fe(II)-[cytochrome c] + nitrite + 2 H(+)</text>
        <dbReference type="Rhea" id="RHEA:15233"/>
        <dbReference type="Rhea" id="RHEA-COMP:10350"/>
        <dbReference type="Rhea" id="RHEA-COMP:14399"/>
        <dbReference type="ChEBI" id="CHEBI:15377"/>
        <dbReference type="ChEBI" id="CHEBI:15378"/>
        <dbReference type="ChEBI" id="CHEBI:16301"/>
        <dbReference type="ChEBI" id="CHEBI:16480"/>
        <dbReference type="ChEBI" id="CHEBI:29033"/>
        <dbReference type="ChEBI" id="CHEBI:29034"/>
        <dbReference type="EC" id="1.7.2.1"/>
    </reaction>
</comment>
<evidence type="ECO:0000256" key="7">
    <source>
        <dbReference type="ARBA" id="ARBA00022723"/>
    </source>
</evidence>
<comment type="similarity">
    <text evidence="3">Belongs to the multicopper oxidase family.</text>
</comment>
<dbReference type="EC" id="1.7.2.1" evidence="5"/>
<evidence type="ECO:0000256" key="12">
    <source>
        <dbReference type="PIRSR" id="PIRSR601287-1"/>
    </source>
</evidence>
<evidence type="ECO:0000256" key="5">
    <source>
        <dbReference type="ARBA" id="ARBA00011882"/>
    </source>
</evidence>
<gene>
    <name evidence="14" type="primary">nirK</name>
    <name evidence="14" type="ORF">SCARUB_01797</name>
</gene>
<evidence type="ECO:0000256" key="4">
    <source>
        <dbReference type="ARBA" id="ARBA00011233"/>
    </source>
</evidence>
<dbReference type="InterPro" id="IPR045087">
    <property type="entry name" value="Cu-oxidase_fam"/>
</dbReference>
<dbReference type="InterPro" id="IPR001287">
    <property type="entry name" value="NO2-reductase_Cu"/>
</dbReference>
<feature type="binding site" description="type 1 copper site" evidence="12">
    <location>
        <position position="316"/>
    </location>
    <ligand>
        <name>Cu cation</name>
        <dbReference type="ChEBI" id="CHEBI:23378"/>
        <label>1</label>
    </ligand>
</feature>
<evidence type="ECO:0000259" key="13">
    <source>
        <dbReference type="Pfam" id="PF07732"/>
    </source>
</evidence>
<dbReference type="GO" id="GO:0005507">
    <property type="term" value="F:copper ion binding"/>
    <property type="evidence" value="ECO:0007669"/>
    <property type="project" value="InterPro"/>
</dbReference>
<feature type="binding site" description="type 1 copper site" evidence="12">
    <location>
        <position position="108"/>
    </location>
    <ligand>
        <name>Cu cation</name>
        <dbReference type="ChEBI" id="CHEBI:23378"/>
        <label>1</label>
    </ligand>
</feature>
<comment type="caution">
    <text evidence="14">The sequence shown here is derived from an EMBL/GenBank/DDBJ whole genome shotgun (WGS) entry which is preliminary data.</text>
</comment>
<dbReference type="GO" id="GO:0050421">
    <property type="term" value="F:nitrite reductase (NO-forming) activity"/>
    <property type="evidence" value="ECO:0007669"/>
    <property type="project" value="UniProtKB-EC"/>
</dbReference>
<dbReference type="CDD" id="cd04208">
    <property type="entry name" value="CuRO_2_CuNIR"/>
    <property type="match status" value="1"/>
</dbReference>
<dbReference type="SUPFAM" id="SSF49503">
    <property type="entry name" value="Cupredoxins"/>
    <property type="match status" value="2"/>
</dbReference>
<dbReference type="AlphaFoldDB" id="A0A1E3XBW7"/>
<dbReference type="InterPro" id="IPR008972">
    <property type="entry name" value="Cupredoxin"/>
</dbReference>
<dbReference type="InterPro" id="IPR011707">
    <property type="entry name" value="Cu-oxidase-like_N"/>
</dbReference>
<feature type="binding site" description="type 1 copper site" evidence="12">
    <location>
        <position position="149"/>
    </location>
    <ligand>
        <name>Cu cation</name>
        <dbReference type="ChEBI" id="CHEBI:23378"/>
        <label>1</label>
    </ligand>
</feature>
<accession>A0A1E3XBW7</accession>
<dbReference type="PANTHER" id="PTHR11709">
    <property type="entry name" value="MULTI-COPPER OXIDASE"/>
    <property type="match status" value="1"/>
</dbReference>
<feature type="domain" description="Plastocyanin-like" evidence="13">
    <location>
        <begin position="70"/>
        <end position="175"/>
    </location>
</feature>
<evidence type="ECO:0000256" key="10">
    <source>
        <dbReference type="ARBA" id="ARBA00023008"/>
    </source>
</evidence>
<evidence type="ECO:0000256" key="3">
    <source>
        <dbReference type="ARBA" id="ARBA00010609"/>
    </source>
</evidence>
<organism evidence="14 15">
    <name type="scientific">Candidatus Scalindua rubra</name>
    <dbReference type="NCBI Taxonomy" id="1872076"/>
    <lineage>
        <taxon>Bacteria</taxon>
        <taxon>Pseudomonadati</taxon>
        <taxon>Planctomycetota</taxon>
        <taxon>Candidatus Brocadiia</taxon>
        <taxon>Candidatus Brocadiales</taxon>
        <taxon>Candidatus Scalinduaceae</taxon>
        <taxon>Candidatus Scalindua</taxon>
    </lineage>
</organism>
<dbReference type="Proteomes" id="UP000094056">
    <property type="component" value="Unassembled WGS sequence"/>
</dbReference>
<dbReference type="PATRIC" id="fig|1872076.5.peg.2103"/>
<comment type="subunit">
    <text evidence="4">Homotrimer.</text>
</comment>
<comment type="cofactor">
    <cofactor evidence="2 12">
        <name>Cu(2+)</name>
        <dbReference type="ChEBI" id="CHEBI:29036"/>
    </cofactor>
</comment>
<keyword evidence="7 12" id="KW-0479">Metal-binding</keyword>
<evidence type="ECO:0000313" key="14">
    <source>
        <dbReference type="EMBL" id="ODS33098.1"/>
    </source>
</evidence>
<evidence type="ECO:0000313" key="15">
    <source>
        <dbReference type="Proteomes" id="UP000094056"/>
    </source>
</evidence>
<name>A0A1E3XBW7_9BACT</name>
<comment type="cofactor">
    <cofactor evidence="1 12">
        <name>Cu(+)</name>
        <dbReference type="ChEBI" id="CHEBI:49552"/>
    </cofactor>
</comment>
<evidence type="ECO:0000256" key="6">
    <source>
        <dbReference type="ARBA" id="ARBA00017290"/>
    </source>
</evidence>
<keyword evidence="9 14" id="KW-0560">Oxidoreductase</keyword>
<reference evidence="14 15" key="1">
    <citation type="submission" date="2016-07" db="EMBL/GenBank/DDBJ databases">
        <title>Draft genome of Scalindua rubra, obtained from a brine-seawater interface in the Red Sea, sheds light on salt adaptation in anammox bacteria.</title>
        <authorList>
            <person name="Speth D.R."/>
            <person name="Lagkouvardos I."/>
            <person name="Wang Y."/>
            <person name="Qian P.-Y."/>
            <person name="Dutilh B.E."/>
            <person name="Jetten M.S."/>
        </authorList>
    </citation>
    <scope>NUCLEOTIDE SEQUENCE [LARGE SCALE GENOMIC DNA]</scope>
    <source>
        <strain evidence="14">BSI-1</strain>
    </source>
</reference>
<feature type="binding site" description="type 1 copper site" evidence="12">
    <location>
        <position position="166"/>
    </location>
    <ligand>
        <name>Cu cation</name>
        <dbReference type="ChEBI" id="CHEBI:23378"/>
        <label>1</label>
    </ligand>
</feature>
<dbReference type="FunFam" id="2.60.40.420:FF:000093">
    <property type="entry name" value="Copper-containing nitrite reductase"/>
    <property type="match status" value="1"/>
</dbReference>
<dbReference type="Pfam" id="PF07732">
    <property type="entry name" value="Cu-oxidase_3"/>
    <property type="match status" value="1"/>
</dbReference>
<feature type="binding site" description="type 1 copper site" evidence="12">
    <location>
        <position position="161"/>
    </location>
    <ligand>
        <name>Cu cation</name>
        <dbReference type="ChEBI" id="CHEBI:23378"/>
        <label>1</label>
    </ligand>
</feature>
<sequence length="334" mass="36960">MKKDLSALFRLSLCAIVAFICLAGGRGFSVEISRRPDDLLGPLMGNIPKTVRVTLTAQEITATIDSKANVSFRYFTFNGRVPGPFIRVMEGDTLEVTLVNPKTNTETHTVDFHAIKGFRGGATRMMAPPGQSRRSSFQITRPGLYVYHCVGNGSVHDVLHHINNGMYGLILVEPRDLDNEFQKLLRSPNLKEFYVMQGEFHINDEVPGNMDHEKGLREDPDYVVFNGRVNALSDYPLRSTIGDNVIIYFGNAGPNKISSFHIVGEIFDKVWREGVLASPPFRYVQTTAVPAGGAAVLHLKSEKSSTEAGSYLLIDHSVFRIAKGAMGHLWVSGY</sequence>
<evidence type="ECO:0000256" key="1">
    <source>
        <dbReference type="ARBA" id="ARBA00001960"/>
    </source>
</evidence>
<dbReference type="Gene3D" id="2.60.40.420">
    <property type="entry name" value="Cupredoxins - blue copper proteins"/>
    <property type="match status" value="2"/>
</dbReference>
<evidence type="ECO:0000256" key="2">
    <source>
        <dbReference type="ARBA" id="ARBA00001973"/>
    </source>
</evidence>
<evidence type="ECO:0000256" key="9">
    <source>
        <dbReference type="ARBA" id="ARBA00023002"/>
    </source>
</evidence>
<dbReference type="PRINTS" id="PR00695">
    <property type="entry name" value="CUNO2RDTASE"/>
</dbReference>
<protein>
    <recommendedName>
        <fullName evidence="6">Copper-containing nitrite reductase</fullName>
        <ecNumber evidence="5">1.7.2.1</ecNumber>
    </recommendedName>
</protein>
<dbReference type="EMBL" id="MAYW01000038">
    <property type="protein sequence ID" value="ODS33098.1"/>
    <property type="molecule type" value="Genomic_DNA"/>
</dbReference>
<evidence type="ECO:0000256" key="8">
    <source>
        <dbReference type="ARBA" id="ARBA00022737"/>
    </source>
</evidence>
<feature type="binding site" description="type 1 copper site" evidence="12">
    <location>
        <position position="113"/>
    </location>
    <ligand>
        <name>Cu cation</name>
        <dbReference type="ChEBI" id="CHEBI:23378"/>
        <label>1</label>
    </ligand>
</feature>
<keyword evidence="10 12" id="KW-0186">Copper</keyword>
<keyword evidence="8" id="KW-0677">Repeat</keyword>
<dbReference type="PANTHER" id="PTHR11709:SF394">
    <property type="entry name" value="FI03373P-RELATED"/>
    <property type="match status" value="1"/>
</dbReference>
<proteinExistence type="inferred from homology"/>
<evidence type="ECO:0000256" key="11">
    <source>
        <dbReference type="ARBA" id="ARBA00049340"/>
    </source>
</evidence>
<feature type="binding site" description="type 1 copper site" evidence="12">
    <location>
        <position position="148"/>
    </location>
    <ligand>
        <name>Cu cation</name>
        <dbReference type="ChEBI" id="CHEBI:23378"/>
        <label>1</label>
    </ligand>
</feature>